<keyword evidence="3 10" id="KW-0489">Methyltransferase</keyword>
<dbReference type="FunFam" id="3.40.50.150:FF:000225">
    <property type="entry name" value="tRNA (guanine(37)-N1)-methyltransferase"/>
    <property type="match status" value="1"/>
</dbReference>
<comment type="caution">
    <text evidence="12">The sequence shown here is derived from an EMBL/GenBank/DDBJ whole genome shotgun (WGS) entry which is preliminary data.</text>
</comment>
<comment type="subunit">
    <text evidence="10">Monomer.</text>
</comment>
<dbReference type="Gene3D" id="3.30.300.110">
    <property type="entry name" value="Met-10+ protein-like domains"/>
    <property type="match status" value="1"/>
</dbReference>
<evidence type="ECO:0000256" key="5">
    <source>
        <dbReference type="ARBA" id="ARBA00022691"/>
    </source>
</evidence>
<dbReference type="InterPro" id="IPR030382">
    <property type="entry name" value="MeTrfase_TRM5/TYW2"/>
</dbReference>
<dbReference type="PANTHER" id="PTHR23245:SF43">
    <property type="entry name" value="TRNA (GUANINE(37)-N1)-METHYLTRANSFERASE 2"/>
    <property type="match status" value="1"/>
</dbReference>
<accession>A0ABD0UWE6</accession>
<dbReference type="GO" id="GO:0052906">
    <property type="term" value="F:tRNA (guanine(37)-N1)-methyltransferase activity"/>
    <property type="evidence" value="ECO:0007669"/>
    <property type="project" value="UniProtKB-UniRule"/>
</dbReference>
<feature type="binding site" evidence="10">
    <location>
        <position position="166"/>
    </location>
    <ligand>
        <name>S-adenosyl-L-methionine</name>
        <dbReference type="ChEBI" id="CHEBI:59789"/>
    </ligand>
</feature>
<evidence type="ECO:0000256" key="10">
    <source>
        <dbReference type="HAMAP-Rule" id="MF_03152"/>
    </source>
</evidence>
<evidence type="ECO:0000259" key="11">
    <source>
        <dbReference type="PROSITE" id="PS51684"/>
    </source>
</evidence>
<dbReference type="FunFam" id="3.30.300.110:FF:000001">
    <property type="entry name" value="tRNA (guanine(37)-N1)-methyltransferase"/>
    <property type="match status" value="1"/>
</dbReference>
<feature type="binding site" evidence="10">
    <location>
        <begin position="232"/>
        <end position="233"/>
    </location>
    <ligand>
        <name>S-adenosyl-L-methionine</name>
        <dbReference type="ChEBI" id="CHEBI:59789"/>
    </ligand>
</feature>
<dbReference type="InterPro" id="IPR056744">
    <property type="entry name" value="TRM5/TYW2-like_N"/>
</dbReference>
<dbReference type="Proteomes" id="UP001552299">
    <property type="component" value="Unassembled WGS sequence"/>
</dbReference>
<dbReference type="Gene3D" id="3.40.50.150">
    <property type="entry name" value="Vaccinia Virus protein VP39"/>
    <property type="match status" value="1"/>
</dbReference>
<reference evidence="12 13" key="1">
    <citation type="journal article" date="2024" name="Plant Biotechnol. J.">
        <title>Dendrobium thyrsiflorum genome and its molecular insights into genes involved in important horticultural traits.</title>
        <authorList>
            <person name="Chen B."/>
            <person name="Wang J.Y."/>
            <person name="Zheng P.J."/>
            <person name="Li K.L."/>
            <person name="Liang Y.M."/>
            <person name="Chen X.F."/>
            <person name="Zhang C."/>
            <person name="Zhao X."/>
            <person name="He X."/>
            <person name="Zhang G.Q."/>
            <person name="Liu Z.J."/>
            <person name="Xu Q."/>
        </authorList>
    </citation>
    <scope>NUCLEOTIDE SEQUENCE [LARGE SCALE GENOMIC DNA]</scope>
    <source>
        <strain evidence="12">GZMU011</strain>
    </source>
</reference>
<feature type="binding site" evidence="10">
    <location>
        <position position="255"/>
    </location>
    <ligand>
        <name>S-adenosyl-L-methionine</name>
        <dbReference type="ChEBI" id="CHEBI:59789"/>
    </ligand>
</feature>
<dbReference type="SUPFAM" id="SSF53335">
    <property type="entry name" value="S-adenosyl-L-methionine-dependent methyltransferases"/>
    <property type="match status" value="1"/>
</dbReference>
<dbReference type="EMBL" id="JANQDX010000011">
    <property type="protein sequence ID" value="KAL0916964.1"/>
    <property type="molecule type" value="Genomic_DNA"/>
</dbReference>
<dbReference type="HAMAP" id="MF_03152">
    <property type="entry name" value="TRM5"/>
    <property type="match status" value="1"/>
</dbReference>
<comment type="catalytic activity">
    <reaction evidence="9 10">
        <text>guanosine(37) in tRNA + S-adenosyl-L-methionine = N(1)-methylguanosine(37) in tRNA + S-adenosyl-L-homocysteine + H(+)</text>
        <dbReference type="Rhea" id="RHEA:36899"/>
        <dbReference type="Rhea" id="RHEA-COMP:10145"/>
        <dbReference type="Rhea" id="RHEA-COMP:10147"/>
        <dbReference type="ChEBI" id="CHEBI:15378"/>
        <dbReference type="ChEBI" id="CHEBI:57856"/>
        <dbReference type="ChEBI" id="CHEBI:59789"/>
        <dbReference type="ChEBI" id="CHEBI:73542"/>
        <dbReference type="ChEBI" id="CHEBI:74269"/>
        <dbReference type="EC" id="2.1.1.228"/>
    </reaction>
</comment>
<keyword evidence="6 10" id="KW-0819">tRNA processing</keyword>
<feature type="domain" description="SAM-dependent methyltransferase TRM5/TYW2-type" evidence="11">
    <location>
        <begin position="76"/>
        <end position="338"/>
    </location>
</feature>
<keyword evidence="8 10" id="KW-0539">Nucleus</keyword>
<evidence type="ECO:0000313" key="12">
    <source>
        <dbReference type="EMBL" id="KAL0916964.1"/>
    </source>
</evidence>
<gene>
    <name evidence="12" type="ORF">M5K25_014521</name>
</gene>
<keyword evidence="2 10" id="KW-0963">Cytoplasm</keyword>
<dbReference type="Pfam" id="PF25133">
    <property type="entry name" value="TYW2_N_2"/>
    <property type="match status" value="1"/>
</dbReference>
<dbReference type="PANTHER" id="PTHR23245">
    <property type="entry name" value="TRNA METHYLTRANSFERASE"/>
    <property type="match status" value="1"/>
</dbReference>
<evidence type="ECO:0000313" key="13">
    <source>
        <dbReference type="Proteomes" id="UP001552299"/>
    </source>
</evidence>
<dbReference type="GO" id="GO:0070901">
    <property type="term" value="P:mitochondrial tRNA methylation"/>
    <property type="evidence" value="ECO:0007669"/>
    <property type="project" value="UniProtKB-ARBA"/>
</dbReference>
<dbReference type="InterPro" id="IPR025792">
    <property type="entry name" value="tRNA_Gua_MeTrfase_euk"/>
</dbReference>
<dbReference type="InterPro" id="IPR056743">
    <property type="entry name" value="TRM5-TYW2-like_MTfase"/>
</dbReference>
<evidence type="ECO:0000256" key="1">
    <source>
        <dbReference type="ARBA" id="ARBA00009775"/>
    </source>
</evidence>
<feature type="binding site" evidence="10">
    <location>
        <begin position="204"/>
        <end position="205"/>
    </location>
    <ligand>
        <name>S-adenosyl-L-methionine</name>
        <dbReference type="ChEBI" id="CHEBI:59789"/>
    </ligand>
</feature>
<protein>
    <recommendedName>
        <fullName evidence="10">tRNA (guanine(37)-N1)-methyltransferase</fullName>
        <ecNumber evidence="10">2.1.1.228</ecNumber>
    </recommendedName>
    <alternativeName>
        <fullName evidence="10">M1G-methyltransferase</fullName>
    </alternativeName>
    <alternativeName>
        <fullName evidence="10">tRNA [GM37] methyltransferase</fullName>
    </alternativeName>
    <alternativeName>
        <fullName evidence="10">tRNA methyltransferase 5 homolog</fullName>
    </alternativeName>
</protein>
<keyword evidence="5 10" id="KW-0949">S-adenosyl-L-methionine</keyword>
<dbReference type="PROSITE" id="PS51684">
    <property type="entry name" value="SAM_MT_TRM5_TYW2"/>
    <property type="match status" value="1"/>
</dbReference>
<dbReference type="InterPro" id="IPR029063">
    <property type="entry name" value="SAM-dependent_MTases_sf"/>
</dbReference>
<comment type="subcellular location">
    <subcellularLocation>
        <location evidence="10">Mitochondrion matrix</location>
    </subcellularLocation>
    <subcellularLocation>
        <location evidence="10">Nucleus</location>
    </subcellularLocation>
    <subcellularLocation>
        <location evidence="10">Cytoplasm</location>
    </subcellularLocation>
    <text evidence="10">Predominantly in the mitochondria and in the nucleus.</text>
</comment>
<comment type="function">
    <text evidence="10">Specifically methylates the N1 position of guanosine-37 in various cytoplasmic and mitochondrial tRNAs. Methylation is not dependent on the nature of the nucleoside 5' of the target nucleoside. This is the first step in the biosynthesis of wybutosine (yW), a modified base adjacent to the anticodon of tRNAs and required for accurate decoding.</text>
</comment>
<dbReference type="AlphaFoldDB" id="A0ABD0UWE6"/>
<keyword evidence="13" id="KW-1185">Reference proteome</keyword>
<name>A0ABD0UWE6_DENTH</name>
<evidence type="ECO:0000256" key="8">
    <source>
        <dbReference type="ARBA" id="ARBA00023242"/>
    </source>
</evidence>
<comment type="similarity">
    <text evidence="1">Belongs to the class I-like SAM-binding methyltransferase superfamily. TRM5/TYW2 family.</text>
</comment>
<evidence type="ECO:0000256" key="2">
    <source>
        <dbReference type="ARBA" id="ARBA00022490"/>
    </source>
</evidence>
<dbReference type="CDD" id="cd02440">
    <property type="entry name" value="AdoMet_MTases"/>
    <property type="match status" value="1"/>
</dbReference>
<sequence>MKSLSISEKRASIYCSIGVTSAQRVCTAVLKGGDMPCKLPVCELIQCQLTLFYNYWHMNEVLETLLPESIVVPTGFETVGHIAHLNLGEEQLPYKKLIAQVVLDKNWPKIQTVVNKIDAIQNDYRTMQLEILAGNHSLVTTVVENGIKFLVDLAKVYWNSRLATERQRLVRSFTSSDVVCDVFSGVGPITISAAKKVKYVYANDLNPHAVEYLERNVVLNKLDRKIEAFNMDGRRFIESLFSSQRSYPITQVIMNLPNEAVEFLDAFRGIFRRRARADSCSLPRIHIYGFSKALNPEFDFHERINMALCETVIDIKIYRVRLVAPGKWMLCASFILPKNVAFEQPSWEGEAKEQV</sequence>
<evidence type="ECO:0000256" key="4">
    <source>
        <dbReference type="ARBA" id="ARBA00022679"/>
    </source>
</evidence>
<evidence type="ECO:0000256" key="6">
    <source>
        <dbReference type="ARBA" id="ARBA00022694"/>
    </source>
</evidence>
<organism evidence="12 13">
    <name type="scientific">Dendrobium thyrsiflorum</name>
    <name type="common">Pinecone-like raceme dendrobium</name>
    <name type="synonym">Orchid</name>
    <dbReference type="NCBI Taxonomy" id="117978"/>
    <lineage>
        <taxon>Eukaryota</taxon>
        <taxon>Viridiplantae</taxon>
        <taxon>Streptophyta</taxon>
        <taxon>Embryophyta</taxon>
        <taxon>Tracheophyta</taxon>
        <taxon>Spermatophyta</taxon>
        <taxon>Magnoliopsida</taxon>
        <taxon>Liliopsida</taxon>
        <taxon>Asparagales</taxon>
        <taxon>Orchidaceae</taxon>
        <taxon>Epidendroideae</taxon>
        <taxon>Malaxideae</taxon>
        <taxon>Dendrobiinae</taxon>
        <taxon>Dendrobium</taxon>
    </lineage>
</organism>
<dbReference type="Pfam" id="PF02475">
    <property type="entry name" value="TRM5-TYW2_MTfase"/>
    <property type="match status" value="1"/>
</dbReference>
<keyword evidence="7 10" id="KW-0496">Mitochondrion</keyword>
<evidence type="ECO:0000256" key="7">
    <source>
        <dbReference type="ARBA" id="ARBA00023128"/>
    </source>
</evidence>
<evidence type="ECO:0000256" key="9">
    <source>
        <dbReference type="ARBA" id="ARBA00047783"/>
    </source>
</evidence>
<dbReference type="EC" id="2.1.1.228" evidence="10"/>
<evidence type="ECO:0000256" key="3">
    <source>
        <dbReference type="ARBA" id="ARBA00022603"/>
    </source>
</evidence>
<dbReference type="GO" id="GO:0005759">
    <property type="term" value="C:mitochondrial matrix"/>
    <property type="evidence" value="ECO:0007669"/>
    <property type="project" value="UniProtKB-SubCell"/>
</dbReference>
<dbReference type="GO" id="GO:0005634">
    <property type="term" value="C:nucleus"/>
    <property type="evidence" value="ECO:0007669"/>
    <property type="project" value="UniProtKB-SubCell"/>
</dbReference>
<comment type="similarity">
    <text evidence="10">Belongs to the TRM5 / TYW2 family.</text>
</comment>
<proteinExistence type="inferred from homology"/>
<keyword evidence="4 10" id="KW-0808">Transferase</keyword>